<evidence type="ECO:0000313" key="3">
    <source>
        <dbReference type="Proteomes" id="UP000710440"/>
    </source>
</evidence>
<proteinExistence type="predicted"/>
<keyword evidence="1" id="KW-0175">Coiled coil</keyword>
<dbReference type="GeneID" id="66931332"/>
<reference evidence="2 3" key="1">
    <citation type="submission" date="2021-02" db="EMBL/GenBank/DDBJ databases">
        <title>Pan-genome distribution and transcriptional activeness of fungal secondary metabolism genes in Aspergillus section Fumigati.</title>
        <authorList>
            <person name="Takahashi H."/>
            <person name="Umemura M."/>
            <person name="Ninomiya A."/>
            <person name="Kusuya Y."/>
            <person name="Urayama S."/>
            <person name="Shimizu M."/>
            <person name="Watanabe A."/>
            <person name="Kamei K."/>
            <person name="Yaguchi T."/>
            <person name="Hagiwara D."/>
        </authorList>
    </citation>
    <scope>NUCLEOTIDE SEQUENCE [LARGE SCALE GENOMIC DNA]</scope>
    <source>
        <strain evidence="2 3">IFM 47045</strain>
    </source>
</reference>
<protein>
    <submittedName>
        <fullName evidence="2">Uncharacterized protein</fullName>
    </submittedName>
</protein>
<dbReference type="AlphaFoldDB" id="A0A9P3C4P1"/>
<keyword evidence="3" id="KW-1185">Reference proteome</keyword>
<accession>A0A9P3C4P1</accession>
<dbReference type="EMBL" id="BOPL01000014">
    <property type="protein sequence ID" value="GIK07684.1"/>
    <property type="molecule type" value="Genomic_DNA"/>
</dbReference>
<organism evidence="2 3">
    <name type="scientific">Aspergillus viridinutans</name>
    <dbReference type="NCBI Taxonomy" id="75553"/>
    <lineage>
        <taxon>Eukaryota</taxon>
        <taxon>Fungi</taxon>
        <taxon>Dikarya</taxon>
        <taxon>Ascomycota</taxon>
        <taxon>Pezizomycotina</taxon>
        <taxon>Eurotiomycetes</taxon>
        <taxon>Eurotiomycetidae</taxon>
        <taxon>Eurotiales</taxon>
        <taxon>Aspergillaceae</taxon>
        <taxon>Aspergillus</taxon>
        <taxon>Aspergillus subgen. Fumigati</taxon>
    </lineage>
</organism>
<comment type="caution">
    <text evidence="2">The sequence shown here is derived from an EMBL/GenBank/DDBJ whole genome shotgun (WGS) entry which is preliminary data.</text>
</comment>
<dbReference type="OrthoDB" id="4286343at2759"/>
<feature type="coiled-coil region" evidence="1">
    <location>
        <begin position="73"/>
        <end position="100"/>
    </location>
</feature>
<dbReference type="RefSeq" id="XP_043130870.1">
    <property type="nucleotide sequence ID" value="XM_043274935.1"/>
</dbReference>
<dbReference type="Proteomes" id="UP000710440">
    <property type="component" value="Unassembled WGS sequence"/>
</dbReference>
<sequence>MADFLLRFHRDVEHHFSECEWKPPYAQNCGKKTKKRPKPPTCQDYETLLVNEEGTIKDHLLCDYVMNRNCDELESLRSKLATCRREYVELEERYEKLSDEHSQCPYWLQRREDQAMTAMEKLEEITQVVEEAEKGQSESQT</sequence>
<name>A0A9P3C4P1_ASPVI</name>
<evidence type="ECO:0000313" key="2">
    <source>
        <dbReference type="EMBL" id="GIK07684.1"/>
    </source>
</evidence>
<gene>
    <name evidence="2" type="ORF">Aspvir_003350</name>
</gene>
<evidence type="ECO:0000256" key="1">
    <source>
        <dbReference type="SAM" id="Coils"/>
    </source>
</evidence>